<protein>
    <recommendedName>
        <fullName evidence="5">protein-serine/threonine phosphatase</fullName>
        <ecNumber evidence="5">3.1.3.16</ecNumber>
    </recommendedName>
</protein>
<dbReference type="eggNOG" id="KOG0698">
    <property type="taxonomic scope" value="Eukaryota"/>
</dbReference>
<evidence type="ECO:0000256" key="4">
    <source>
        <dbReference type="ARBA" id="ARBA00006702"/>
    </source>
</evidence>
<dbReference type="InterPro" id="IPR015655">
    <property type="entry name" value="PP2C"/>
</dbReference>
<dbReference type="Pfam" id="PF00481">
    <property type="entry name" value="PP2C"/>
    <property type="match status" value="1"/>
</dbReference>
<evidence type="ECO:0000256" key="1">
    <source>
        <dbReference type="ARBA" id="ARBA00001936"/>
    </source>
</evidence>
<dbReference type="InterPro" id="IPR001932">
    <property type="entry name" value="PPM-type_phosphatase-like_dom"/>
</dbReference>
<dbReference type="PANTHER" id="PTHR13832">
    <property type="entry name" value="PROTEIN PHOSPHATASE 2C"/>
    <property type="match status" value="1"/>
</dbReference>
<dbReference type="STRING" id="857967.G0QS61"/>
<dbReference type="PROSITE" id="PS51746">
    <property type="entry name" value="PPM_2"/>
    <property type="match status" value="1"/>
</dbReference>
<evidence type="ECO:0000256" key="6">
    <source>
        <dbReference type="ARBA" id="ARBA00023136"/>
    </source>
</evidence>
<reference evidence="9 10" key="1">
    <citation type="submission" date="2011-07" db="EMBL/GenBank/DDBJ databases">
        <authorList>
            <person name="Coyne R."/>
            <person name="Brami D."/>
            <person name="Johnson J."/>
            <person name="Hostetler J."/>
            <person name="Hannick L."/>
            <person name="Clark T."/>
            <person name="Cassidy-Hanley D."/>
            <person name="Inman J."/>
        </authorList>
    </citation>
    <scope>NUCLEOTIDE SEQUENCE [LARGE SCALE GENOMIC DNA]</scope>
    <source>
        <strain evidence="9 10">G5</strain>
    </source>
</reference>
<dbReference type="EC" id="3.1.3.16" evidence="5"/>
<dbReference type="SUPFAM" id="SSF81606">
    <property type="entry name" value="PP2C-like"/>
    <property type="match status" value="1"/>
</dbReference>
<dbReference type="CDD" id="cd00143">
    <property type="entry name" value="PP2Cc"/>
    <property type="match status" value="1"/>
</dbReference>
<accession>G0QS61</accession>
<comment type="similarity">
    <text evidence="4">Belongs to the PP2C family.</text>
</comment>
<evidence type="ECO:0000313" key="9">
    <source>
        <dbReference type="EMBL" id="EGR31926.1"/>
    </source>
</evidence>
<feature type="domain" description="PPM-type phosphatase" evidence="8">
    <location>
        <begin position="1"/>
        <end position="256"/>
    </location>
</feature>
<comment type="cofactor">
    <cofactor evidence="1">
        <name>Mn(2+)</name>
        <dbReference type="ChEBI" id="CHEBI:29035"/>
    </cofactor>
</comment>
<dbReference type="GO" id="GO:0016020">
    <property type="term" value="C:membrane"/>
    <property type="evidence" value="ECO:0007669"/>
    <property type="project" value="UniProtKB-SubCell"/>
</dbReference>
<dbReference type="OrthoDB" id="10264738at2759"/>
<dbReference type="PANTHER" id="PTHR13832:SF565">
    <property type="entry name" value="AT28366P-RELATED"/>
    <property type="match status" value="1"/>
</dbReference>
<dbReference type="InParanoid" id="G0QS61"/>
<dbReference type="SMART" id="SM00332">
    <property type="entry name" value="PP2Cc"/>
    <property type="match status" value="1"/>
</dbReference>
<evidence type="ECO:0000256" key="5">
    <source>
        <dbReference type="ARBA" id="ARBA00013081"/>
    </source>
</evidence>
<name>G0QS61_ICHMU</name>
<keyword evidence="10" id="KW-1185">Reference proteome</keyword>
<dbReference type="EMBL" id="GL983807">
    <property type="protein sequence ID" value="EGR31926.1"/>
    <property type="molecule type" value="Genomic_DNA"/>
</dbReference>
<keyword evidence="9" id="KW-0378">Hydrolase</keyword>
<evidence type="ECO:0000256" key="7">
    <source>
        <dbReference type="ARBA" id="ARBA00023211"/>
    </source>
</evidence>
<comment type="cofactor">
    <cofactor evidence="2">
        <name>Mg(2+)</name>
        <dbReference type="ChEBI" id="CHEBI:18420"/>
    </cofactor>
</comment>
<evidence type="ECO:0000256" key="2">
    <source>
        <dbReference type="ARBA" id="ARBA00001946"/>
    </source>
</evidence>
<sequence length="256" mass="29611">MEDAYFYEEVSESECVFGILDGHGGRQISEFVAINLPKILTENLKQNQNLEDISELLIDTFALLDEKIKQEISSKAEECGTTCTIGVIRQENDQKVLYIANVGDSKAVLYSKNIEQLTVDHRASNEEEKSRIKNAGGFVSMGRIQGELEVSRAFGDLKYKLKGVSIIPYISKTILEQYEENAIYNIVIASDGLWDYVDEKLIEVYCGEKSKFEWRYCLQIKKFSQKQKILRQHFRYGSLGQLLRMLQQYFRLIFYF</sequence>
<dbReference type="RefSeq" id="XP_004035412.1">
    <property type="nucleotide sequence ID" value="XM_004035364.1"/>
</dbReference>
<gene>
    <name evidence="9" type="ORF">IMG5_099540</name>
</gene>
<dbReference type="AlphaFoldDB" id="G0QS61"/>
<dbReference type="GeneID" id="14908098"/>
<dbReference type="Proteomes" id="UP000008983">
    <property type="component" value="Unassembled WGS sequence"/>
</dbReference>
<organism evidence="9 10">
    <name type="scientific">Ichthyophthirius multifiliis</name>
    <name type="common">White spot disease agent</name>
    <name type="synonym">Ich</name>
    <dbReference type="NCBI Taxonomy" id="5932"/>
    <lineage>
        <taxon>Eukaryota</taxon>
        <taxon>Sar</taxon>
        <taxon>Alveolata</taxon>
        <taxon>Ciliophora</taxon>
        <taxon>Intramacronucleata</taxon>
        <taxon>Oligohymenophorea</taxon>
        <taxon>Hymenostomatida</taxon>
        <taxon>Ophryoglenina</taxon>
        <taxon>Ichthyophthirius</taxon>
    </lineage>
</organism>
<dbReference type="Gene3D" id="3.60.40.10">
    <property type="entry name" value="PPM-type phosphatase domain"/>
    <property type="match status" value="1"/>
</dbReference>
<evidence type="ECO:0000256" key="3">
    <source>
        <dbReference type="ARBA" id="ARBA00004370"/>
    </source>
</evidence>
<dbReference type="GO" id="GO:0004722">
    <property type="term" value="F:protein serine/threonine phosphatase activity"/>
    <property type="evidence" value="ECO:0007669"/>
    <property type="project" value="UniProtKB-EC"/>
</dbReference>
<keyword evidence="7" id="KW-0464">Manganese</keyword>
<proteinExistence type="inferred from homology"/>
<evidence type="ECO:0000259" key="8">
    <source>
        <dbReference type="PROSITE" id="PS51746"/>
    </source>
</evidence>
<evidence type="ECO:0000313" key="10">
    <source>
        <dbReference type="Proteomes" id="UP000008983"/>
    </source>
</evidence>
<keyword evidence="6" id="KW-0472">Membrane</keyword>
<dbReference type="InterPro" id="IPR036457">
    <property type="entry name" value="PPM-type-like_dom_sf"/>
</dbReference>
<comment type="subcellular location">
    <subcellularLocation>
        <location evidence="3">Membrane</location>
    </subcellularLocation>
</comment>